<dbReference type="EMBL" id="RBSQ01000840">
    <property type="protein sequence ID" value="RMS51650.1"/>
    <property type="molecule type" value="Genomic_DNA"/>
</dbReference>
<protein>
    <submittedName>
        <fullName evidence="1">Uncharacterized protein</fullName>
    </submittedName>
</protein>
<dbReference type="Proteomes" id="UP000270834">
    <property type="component" value="Unassembled WGS sequence"/>
</dbReference>
<gene>
    <name evidence="1" type="ORF">ALP65_200013</name>
</gene>
<proteinExistence type="predicted"/>
<accession>A0A3M5DQG6</accession>
<evidence type="ECO:0000313" key="1">
    <source>
        <dbReference type="EMBL" id="RMS51650.1"/>
    </source>
</evidence>
<organism evidence="1 2">
    <name type="scientific">Pseudomonas aeruginosa</name>
    <dbReference type="NCBI Taxonomy" id="287"/>
    <lineage>
        <taxon>Bacteria</taxon>
        <taxon>Pseudomonadati</taxon>
        <taxon>Pseudomonadota</taxon>
        <taxon>Gammaproteobacteria</taxon>
        <taxon>Pseudomonadales</taxon>
        <taxon>Pseudomonadaceae</taxon>
        <taxon>Pseudomonas</taxon>
    </lineage>
</organism>
<name>A0A3M5DQG6_PSEAI</name>
<sequence>MAKQKSPDNEAGEARKEVETGNRKCFVVTPIGADSSSTRRAADGLINAVMKPVLNRLGFETVVAHEIASPGSITRQVVEHIVYDELVIANLTELNPNVMYELAVRHCVGLPIVVLAESGTRLPFDISDERTVFFQNDMHGVVELAPRLEVAIQAALMAEEPDNPVYRVTQTRVLREAAESDDAQSFLIKKLDYIESFISDVKLRGFVPVPPPQVVTVPSISQLESSFINYMVQISASDVDVSMVRDTLALLPGVISVAPVVSASYRYNFKVIASNTMSPKLFNDIEKLIGSPINLLSNGGTSNKYSPVPDWRD</sequence>
<comment type="caution">
    <text evidence="1">The sequence shown here is derived from an EMBL/GenBank/DDBJ whole genome shotgun (WGS) entry which is preliminary data.</text>
</comment>
<dbReference type="AlphaFoldDB" id="A0A3M5DQG6"/>
<evidence type="ECO:0000313" key="2">
    <source>
        <dbReference type="Proteomes" id="UP000270834"/>
    </source>
</evidence>
<reference evidence="1 2" key="1">
    <citation type="submission" date="2018-08" db="EMBL/GenBank/DDBJ databases">
        <title>Recombination of ecologically and evolutionarily significant loci maintains genetic cohesion in the Pseudomonas syringae species complex.</title>
        <authorList>
            <person name="Dillon M."/>
            <person name="Thakur S."/>
            <person name="Almeida R.N.D."/>
            <person name="Weir B.S."/>
            <person name="Guttman D.S."/>
        </authorList>
    </citation>
    <scope>NUCLEOTIDE SEQUENCE [LARGE SCALE GENOMIC DNA]</scope>
    <source>
        <strain evidence="1 2">ICMP 7846</strain>
    </source>
</reference>